<protein>
    <submittedName>
        <fullName evidence="3">AMP-binding protein</fullName>
    </submittedName>
</protein>
<dbReference type="AlphaFoldDB" id="A0A7G5ILF5"/>
<dbReference type="PANTHER" id="PTHR43767">
    <property type="entry name" value="LONG-CHAIN-FATTY-ACID--COA LIGASE"/>
    <property type="match status" value="1"/>
</dbReference>
<name>A0A7G5ILF5_9SPHN</name>
<evidence type="ECO:0000313" key="3">
    <source>
        <dbReference type="EMBL" id="QMW24197.1"/>
    </source>
</evidence>
<gene>
    <name evidence="3" type="ORF">H3309_07010</name>
</gene>
<dbReference type="EMBL" id="CP059851">
    <property type="protein sequence ID" value="QMW24197.1"/>
    <property type="molecule type" value="Genomic_DNA"/>
</dbReference>
<dbReference type="InterPro" id="IPR050237">
    <property type="entry name" value="ATP-dep_AMP-bd_enzyme"/>
</dbReference>
<feature type="domain" description="AMP-dependent synthetase/ligase" evidence="1">
    <location>
        <begin position="8"/>
        <end position="362"/>
    </location>
</feature>
<dbReference type="InterPro" id="IPR045851">
    <property type="entry name" value="AMP-bd_C_sf"/>
</dbReference>
<dbReference type="Pfam" id="PF00501">
    <property type="entry name" value="AMP-binding"/>
    <property type="match status" value="1"/>
</dbReference>
<keyword evidence="4" id="KW-1185">Reference proteome</keyword>
<evidence type="ECO:0000259" key="1">
    <source>
        <dbReference type="Pfam" id="PF00501"/>
    </source>
</evidence>
<dbReference type="InterPro" id="IPR000873">
    <property type="entry name" value="AMP-dep_synth/lig_dom"/>
</dbReference>
<dbReference type="Gene3D" id="3.30.300.30">
    <property type="match status" value="1"/>
</dbReference>
<evidence type="ECO:0000259" key="2">
    <source>
        <dbReference type="Pfam" id="PF13193"/>
    </source>
</evidence>
<dbReference type="InterPro" id="IPR025110">
    <property type="entry name" value="AMP-bd_C"/>
</dbReference>
<dbReference type="GO" id="GO:0016878">
    <property type="term" value="F:acid-thiol ligase activity"/>
    <property type="evidence" value="ECO:0007669"/>
    <property type="project" value="UniProtKB-ARBA"/>
</dbReference>
<dbReference type="RefSeq" id="WP_182298020.1">
    <property type="nucleotide sequence ID" value="NZ_CP059851.1"/>
</dbReference>
<dbReference type="Gene3D" id="3.40.50.12780">
    <property type="entry name" value="N-terminal domain of ligase-like"/>
    <property type="match status" value="1"/>
</dbReference>
<dbReference type="InterPro" id="IPR020845">
    <property type="entry name" value="AMP-binding_CS"/>
</dbReference>
<proteinExistence type="predicted"/>
<dbReference type="PANTHER" id="PTHR43767:SF1">
    <property type="entry name" value="NONRIBOSOMAL PEPTIDE SYNTHASE PES1 (EUROFUNG)-RELATED"/>
    <property type="match status" value="1"/>
</dbReference>
<dbReference type="Proteomes" id="UP000515292">
    <property type="component" value="Chromosome"/>
</dbReference>
<dbReference type="PROSITE" id="PS00455">
    <property type="entry name" value="AMP_BINDING"/>
    <property type="match status" value="1"/>
</dbReference>
<dbReference type="InterPro" id="IPR042099">
    <property type="entry name" value="ANL_N_sf"/>
</dbReference>
<organism evidence="3 4">
    <name type="scientific">Sandaracinobacteroides saxicola</name>
    <dbReference type="NCBI Taxonomy" id="2759707"/>
    <lineage>
        <taxon>Bacteria</taxon>
        <taxon>Pseudomonadati</taxon>
        <taxon>Pseudomonadota</taxon>
        <taxon>Alphaproteobacteria</taxon>
        <taxon>Sphingomonadales</taxon>
        <taxon>Sphingosinicellaceae</taxon>
        <taxon>Sandaracinobacteroides</taxon>
    </lineage>
</organism>
<evidence type="ECO:0000313" key="4">
    <source>
        <dbReference type="Proteomes" id="UP000515292"/>
    </source>
</evidence>
<dbReference type="SUPFAM" id="SSF56801">
    <property type="entry name" value="Acetyl-CoA synthetase-like"/>
    <property type="match status" value="1"/>
</dbReference>
<feature type="domain" description="AMP-binding enzyme C-terminal" evidence="2">
    <location>
        <begin position="412"/>
        <end position="488"/>
    </location>
</feature>
<reference evidence="3 4" key="1">
    <citation type="submission" date="2020-07" db="EMBL/GenBank/DDBJ databases">
        <title>Complete genome sequence for Sandaracinobacter sp. M6.</title>
        <authorList>
            <person name="Tang Y."/>
            <person name="Liu Q."/>
            <person name="Guo Z."/>
            <person name="Lei P."/>
            <person name="Huang B."/>
        </authorList>
    </citation>
    <scope>NUCLEOTIDE SEQUENCE [LARGE SCALE GENOMIC DNA]</scope>
    <source>
        <strain evidence="3 4">M6</strain>
    </source>
</reference>
<dbReference type="Pfam" id="PF13193">
    <property type="entry name" value="AMP-binding_C"/>
    <property type="match status" value="1"/>
</dbReference>
<sequence length="507" mass="54460">MLLGNLLFRTAQLHGDGPAFAGCAQMWHWEESLQRIRRLASGLLAARPGRVAILAHNSVAYLELSFALPMAGIPMVPLNTRLAAPELRQLIADANPGLLIADGAHAELARALADEQGCELLLVEDENSASWQALMADTPADPVPTDEREDWAIIYTGGTTGLPKGVRVTRAGFGFNLQHILRDLDWGPRPRFLQVTPLFHLAALGPGFAVAAWGGCQHLLPQFSIDGLVDALERHRIEATALVPTMITWLVGRDDLGSRDLSTLRAIGYGASAIPEAVLRRALERFPGLRFNQFYGQTEASGGLATLRATDHDLAHPTRLRAAGQPVVGVRLAILDEQGGEVPRGTWGEVCAQTPGLFAGYLNNPEATAFATRDGWLHTGDVGFIDEEGYLHITDRLKDMIVTGGENVSSSEVESAILRHDAVREAAVVAAPDPEWGERVHAFVSLKPGAALDHAALVAHCRTLIAGYKCPRSSDISETPLPLSAVGKIRKDLLRARARGEGDAAVG</sequence>
<dbReference type="KEGG" id="sand:H3309_07010"/>
<accession>A0A7G5ILF5</accession>